<evidence type="ECO:0000313" key="1">
    <source>
        <dbReference type="EMBL" id="KAI4373184.1"/>
    </source>
</evidence>
<evidence type="ECO:0000313" key="2">
    <source>
        <dbReference type="Proteomes" id="UP001057402"/>
    </source>
</evidence>
<gene>
    <name evidence="1" type="ORF">MLD38_011340</name>
</gene>
<proteinExistence type="predicted"/>
<protein>
    <submittedName>
        <fullName evidence="1">Uncharacterized protein</fullName>
    </submittedName>
</protein>
<sequence>MRKLWKRAAGVIKDKNSLWVASVSRRSAYRNPDLEASVIKATSHDEARIDYKNAQRVYSWIRASPALHMKPLLWSLSYRMDRTRSWVVAIKGLMLLHGVFCCKLPVLSKIGRLPFDLSNFSDAHSSASRTWGYDAFVRAYFTFLDQKSTFLSVDGDLNRKIKSKDAWRAQPIIGDIHSLQKLQSLLDLLLQIRPQMECMKTACLIREAMDCVIIEIFDVYSKICHCIAIVLSKIYTATRVEASMALSVLQQANTQGDELSRFFEFCRSIRVLNASEFLKVERIPDEDIREVERIANETPTPLDRKNRELELAIVPAMNKEVELAIVPVVQGKSLHTVVTDKWEVFEDDLMRFQGICPSTTTGSFHDGGYQSNDVRTLAISTNPFITSADYNFPCNVHHTKQEIPDLISF</sequence>
<dbReference type="EMBL" id="CM042883">
    <property type="protein sequence ID" value="KAI4373184.1"/>
    <property type="molecule type" value="Genomic_DNA"/>
</dbReference>
<reference evidence="2" key="1">
    <citation type="journal article" date="2023" name="Front. Plant Sci.">
        <title>Chromosomal-level genome assembly of Melastoma candidum provides insights into trichome evolution.</title>
        <authorList>
            <person name="Zhong Y."/>
            <person name="Wu W."/>
            <person name="Sun C."/>
            <person name="Zou P."/>
            <person name="Liu Y."/>
            <person name="Dai S."/>
            <person name="Zhou R."/>
        </authorList>
    </citation>
    <scope>NUCLEOTIDE SEQUENCE [LARGE SCALE GENOMIC DNA]</scope>
</reference>
<dbReference type="Proteomes" id="UP001057402">
    <property type="component" value="Chromosome 4"/>
</dbReference>
<accession>A0ACB9R2U2</accession>
<name>A0ACB9R2U2_9MYRT</name>
<organism evidence="1 2">
    <name type="scientific">Melastoma candidum</name>
    <dbReference type="NCBI Taxonomy" id="119954"/>
    <lineage>
        <taxon>Eukaryota</taxon>
        <taxon>Viridiplantae</taxon>
        <taxon>Streptophyta</taxon>
        <taxon>Embryophyta</taxon>
        <taxon>Tracheophyta</taxon>
        <taxon>Spermatophyta</taxon>
        <taxon>Magnoliopsida</taxon>
        <taxon>eudicotyledons</taxon>
        <taxon>Gunneridae</taxon>
        <taxon>Pentapetalae</taxon>
        <taxon>rosids</taxon>
        <taxon>malvids</taxon>
        <taxon>Myrtales</taxon>
        <taxon>Melastomataceae</taxon>
        <taxon>Melastomatoideae</taxon>
        <taxon>Melastomateae</taxon>
        <taxon>Melastoma</taxon>
    </lineage>
</organism>
<keyword evidence="2" id="KW-1185">Reference proteome</keyword>
<comment type="caution">
    <text evidence="1">The sequence shown here is derived from an EMBL/GenBank/DDBJ whole genome shotgun (WGS) entry which is preliminary data.</text>
</comment>